<evidence type="ECO:0000256" key="2">
    <source>
        <dbReference type="ARBA" id="ARBA00022801"/>
    </source>
</evidence>
<dbReference type="InterPro" id="IPR013108">
    <property type="entry name" value="Amidohydro_3"/>
</dbReference>
<dbReference type="PANTHER" id="PTHR32027:SF0">
    <property type="entry name" value="CYTOSINE DEAMINASE"/>
    <property type="match status" value="1"/>
</dbReference>
<dbReference type="PANTHER" id="PTHR32027">
    <property type="entry name" value="CYTOSINE DEAMINASE"/>
    <property type="match status" value="1"/>
</dbReference>
<dbReference type="FunFam" id="3.20.20.140:FF:000019">
    <property type="entry name" value="Cytosine deaminase"/>
    <property type="match status" value="1"/>
</dbReference>
<organism evidence="4">
    <name type="scientific">Caldiarchaeum subterraneum</name>
    <dbReference type="NCBI Taxonomy" id="311458"/>
    <lineage>
        <taxon>Archaea</taxon>
        <taxon>Nitrososphaerota</taxon>
        <taxon>Candidatus Caldarchaeales</taxon>
        <taxon>Candidatus Caldarchaeaceae</taxon>
        <taxon>Candidatus Caldarchaeum</taxon>
    </lineage>
</organism>
<dbReference type="Pfam" id="PF07969">
    <property type="entry name" value="Amidohydro_3"/>
    <property type="match status" value="1"/>
</dbReference>
<dbReference type="Gene3D" id="3.20.20.140">
    <property type="entry name" value="Metal-dependent hydrolases"/>
    <property type="match status" value="1"/>
</dbReference>
<protein>
    <submittedName>
        <fullName evidence="4">Cytosine deaminase</fullName>
    </submittedName>
</protein>
<dbReference type="GO" id="GO:0016814">
    <property type="term" value="F:hydrolase activity, acting on carbon-nitrogen (but not peptide) bonds, in cyclic amidines"/>
    <property type="evidence" value="ECO:0007669"/>
    <property type="project" value="TreeGrafter"/>
</dbReference>
<dbReference type="NCBIfam" id="NF005748">
    <property type="entry name" value="PRK07572.1"/>
    <property type="match status" value="1"/>
</dbReference>
<dbReference type="SUPFAM" id="SSF51556">
    <property type="entry name" value="Metallo-dependent hydrolases"/>
    <property type="match status" value="1"/>
</dbReference>
<dbReference type="GO" id="GO:0046872">
    <property type="term" value="F:metal ion binding"/>
    <property type="evidence" value="ECO:0007669"/>
    <property type="project" value="UniProtKB-KW"/>
</dbReference>
<evidence type="ECO:0000256" key="1">
    <source>
        <dbReference type="ARBA" id="ARBA00022723"/>
    </source>
</evidence>
<keyword evidence="1" id="KW-0479">Metal-binding</keyword>
<comment type="caution">
    <text evidence="4">The sequence shown here is derived from an EMBL/GenBank/DDBJ whole genome shotgun (WGS) entry which is preliminary data.</text>
</comment>
<evidence type="ECO:0000313" key="4">
    <source>
        <dbReference type="EMBL" id="HHR40263.1"/>
    </source>
</evidence>
<dbReference type="AlphaFoldDB" id="A0A7C5Y9W1"/>
<gene>
    <name evidence="4" type="primary">codA</name>
    <name evidence="4" type="ORF">ENM42_00370</name>
</gene>
<proteinExistence type="predicted"/>
<dbReference type="SUPFAM" id="SSF51338">
    <property type="entry name" value="Composite domain of metallo-dependent hydrolases"/>
    <property type="match status" value="1"/>
</dbReference>
<dbReference type="Gene3D" id="2.30.40.10">
    <property type="entry name" value="Urease, subunit C, domain 1"/>
    <property type="match status" value="1"/>
</dbReference>
<reference evidence="4" key="1">
    <citation type="journal article" date="2020" name="mSystems">
        <title>Genome- and Community-Level Interaction Insights into Carbon Utilization and Element Cycling Functions of Hydrothermarchaeota in Hydrothermal Sediment.</title>
        <authorList>
            <person name="Zhou Z."/>
            <person name="Liu Y."/>
            <person name="Xu W."/>
            <person name="Pan J."/>
            <person name="Luo Z.H."/>
            <person name="Li M."/>
        </authorList>
    </citation>
    <scope>NUCLEOTIDE SEQUENCE [LARGE SCALE GENOMIC DNA]</scope>
    <source>
        <strain evidence="4">SpSt-1084</strain>
    </source>
</reference>
<name>A0A7C5Y9W1_CALS0</name>
<dbReference type="InterPro" id="IPR052349">
    <property type="entry name" value="Metallo-hydrolase_Enzymes"/>
</dbReference>
<accession>A0A7C5Y9W1</accession>
<dbReference type="InterPro" id="IPR032466">
    <property type="entry name" value="Metal_Hydrolase"/>
</dbReference>
<keyword evidence="2" id="KW-0378">Hydrolase</keyword>
<sequence>MDGSLLIKRAKISGRAELVDILIQNGVISQIGPNIKANVEEIDADGRLVMPGFIDMHFHLDSVLTMGDPRFNESGTLLEGIEIWRERKKKLTVSDIVERAGKALRMMVSHGTLMVRTHADVTDPTLTTVKGLLEVKKIYKDIVDIQITAFPQDGILTDPENLELLEKSVEMGVDNVGMIPHIEYTREDGVKSIEEAFKLAKKYDRDIDGHVDETDDEQSRFLEVVASYTIRKNYMGRVTAGHCTAMHSYNDAYAAKLYRILKKAGVTVIANPLINIHLQGRFDTYPKRRGMTRVKELLANGVNVALGHDCVMDPWYPLGRGDMVQVLFMAVHLGQLMSMTELRQSFSLITYNAAKALRIAETYGVKQGASADLVVLDAFDELQALAQQKKPLFVIKRGKIVARKIPERAEAFDPLQNKMSPVEHM</sequence>
<evidence type="ECO:0000259" key="3">
    <source>
        <dbReference type="Pfam" id="PF07969"/>
    </source>
</evidence>
<dbReference type="InterPro" id="IPR011059">
    <property type="entry name" value="Metal-dep_hydrolase_composite"/>
</dbReference>
<feature type="domain" description="Amidohydrolase 3" evidence="3">
    <location>
        <begin position="40"/>
        <end position="402"/>
    </location>
</feature>
<dbReference type="NCBIfam" id="NF006685">
    <property type="entry name" value="PRK09230.1"/>
    <property type="match status" value="1"/>
</dbReference>
<dbReference type="CDD" id="cd01293">
    <property type="entry name" value="Bact_CD"/>
    <property type="match status" value="1"/>
</dbReference>
<dbReference type="EMBL" id="DRXS01000023">
    <property type="protein sequence ID" value="HHR40263.1"/>
    <property type="molecule type" value="Genomic_DNA"/>
</dbReference>